<reference evidence="2" key="1">
    <citation type="submission" date="2019-12" db="EMBL/GenBank/DDBJ databases">
        <title>Genome sequencing and annotation of Brassica cretica.</title>
        <authorList>
            <person name="Studholme D.J."/>
            <person name="Sarris P."/>
        </authorList>
    </citation>
    <scope>NUCLEOTIDE SEQUENCE</scope>
    <source>
        <strain evidence="2">PFS-109/04</strain>
        <tissue evidence="2">Leaf</tissue>
    </source>
</reference>
<evidence type="ECO:0000313" key="2">
    <source>
        <dbReference type="EMBL" id="KAF3555080.1"/>
    </source>
</evidence>
<keyword evidence="1" id="KW-0175">Coiled coil</keyword>
<dbReference type="EMBL" id="QGKX02000996">
    <property type="protein sequence ID" value="KAF3555080.1"/>
    <property type="molecule type" value="Genomic_DNA"/>
</dbReference>
<feature type="coiled-coil region" evidence="1">
    <location>
        <begin position="75"/>
        <end position="102"/>
    </location>
</feature>
<proteinExistence type="predicted"/>
<sequence length="112" mass="13088">MSKESGWDDNDNVITDGWTEIVRKGYKQICFEELYRINYTASTTRVEASSVSVIQDTLFEFSRSKDLNALECCLMDEFRYRLNEIKEDVHDFEKEREGVEIERSDKDGGTVL</sequence>
<comment type="caution">
    <text evidence="2">The sequence shown here is derived from an EMBL/GenBank/DDBJ whole genome shotgun (WGS) entry which is preliminary data.</text>
</comment>
<gene>
    <name evidence="2" type="ORF">F2Q69_00015973</name>
</gene>
<organism evidence="2 3">
    <name type="scientific">Brassica cretica</name>
    <name type="common">Mustard</name>
    <dbReference type="NCBI Taxonomy" id="69181"/>
    <lineage>
        <taxon>Eukaryota</taxon>
        <taxon>Viridiplantae</taxon>
        <taxon>Streptophyta</taxon>
        <taxon>Embryophyta</taxon>
        <taxon>Tracheophyta</taxon>
        <taxon>Spermatophyta</taxon>
        <taxon>Magnoliopsida</taxon>
        <taxon>eudicotyledons</taxon>
        <taxon>Gunneridae</taxon>
        <taxon>Pentapetalae</taxon>
        <taxon>rosids</taxon>
        <taxon>malvids</taxon>
        <taxon>Brassicales</taxon>
        <taxon>Brassicaceae</taxon>
        <taxon>Brassiceae</taxon>
        <taxon>Brassica</taxon>
    </lineage>
</organism>
<name>A0A8S9QY37_BRACR</name>
<evidence type="ECO:0000256" key="1">
    <source>
        <dbReference type="SAM" id="Coils"/>
    </source>
</evidence>
<accession>A0A8S9QY37</accession>
<evidence type="ECO:0000313" key="3">
    <source>
        <dbReference type="Proteomes" id="UP000712600"/>
    </source>
</evidence>
<dbReference type="AlphaFoldDB" id="A0A8S9QY37"/>
<dbReference type="Proteomes" id="UP000712600">
    <property type="component" value="Unassembled WGS sequence"/>
</dbReference>
<protein>
    <submittedName>
        <fullName evidence="2">Uncharacterized protein</fullName>
    </submittedName>
</protein>